<keyword evidence="2" id="KW-1185">Reference proteome</keyword>
<accession>A0A6H0X643</accession>
<evidence type="ECO:0000313" key="1">
    <source>
        <dbReference type="EMBL" id="QIW89790.1"/>
    </source>
</evidence>
<gene>
    <name evidence="1" type="ORF">Izhevsk_109</name>
</gene>
<dbReference type="EMBL" id="MT254578">
    <property type="protein sequence ID" value="QIW89790.1"/>
    <property type="molecule type" value="Genomic_DNA"/>
</dbReference>
<reference evidence="1 2" key="1">
    <citation type="submission" date="2020-03" db="EMBL/GenBank/DDBJ databases">
        <authorList>
            <person name="Skorynina A."/>
            <person name="Kazantseva O."/>
            <person name="Baycher S."/>
            <person name="Piligrimova E."/>
            <person name="Kuliabin V."/>
            <person name="Shadrin A."/>
        </authorList>
    </citation>
    <scope>NUCLEOTIDE SEQUENCE [LARGE SCALE GENOMIC DNA]</scope>
</reference>
<dbReference type="Proteomes" id="UP000503405">
    <property type="component" value="Segment"/>
</dbReference>
<sequence>MLNAIVVLEDNKNRRELNLKYKMVDDMPITKVSFENLGNGIFYSFRQVYKALGAEVELVINADKVVEIKTI</sequence>
<organism evidence="1 2">
    <name type="scientific">Bacillus phage Izhevsk</name>
    <dbReference type="NCBI Taxonomy" id="2724322"/>
    <lineage>
        <taxon>Viruses</taxon>
        <taxon>Duplodnaviria</taxon>
        <taxon>Heunggongvirae</taxon>
        <taxon>Uroviricota</taxon>
        <taxon>Caudoviricetes</taxon>
        <taxon>Joanripponvirinae</taxon>
        <taxon>Tsamsavirus</taxon>
        <taxon>Tsamsavirus izhevsk</taxon>
    </lineage>
</organism>
<proteinExistence type="predicted"/>
<protein>
    <submittedName>
        <fullName evidence="1">Uncharacterized protein</fullName>
    </submittedName>
</protein>
<evidence type="ECO:0000313" key="2">
    <source>
        <dbReference type="Proteomes" id="UP000503405"/>
    </source>
</evidence>
<name>A0A6H0X643_9CAUD</name>